<keyword evidence="2" id="KW-0560">Oxidoreductase</keyword>
<dbReference type="PANTHER" id="PTHR42840">
    <property type="entry name" value="NAD(P)-BINDING ROSSMANN-FOLD SUPERFAMILY PROTEIN-RELATED"/>
    <property type="match status" value="1"/>
</dbReference>
<evidence type="ECO:0000259" key="4">
    <source>
        <dbReference type="Pfam" id="PF22725"/>
    </source>
</evidence>
<feature type="domain" description="Gfo/Idh/MocA-like oxidoreductase N-terminal" evidence="3">
    <location>
        <begin position="42"/>
        <end position="109"/>
    </location>
</feature>
<dbReference type="InterPro" id="IPR036291">
    <property type="entry name" value="NAD(P)-bd_dom_sf"/>
</dbReference>
<evidence type="ECO:0000259" key="3">
    <source>
        <dbReference type="Pfam" id="PF01408"/>
    </source>
</evidence>
<dbReference type="SUPFAM" id="SSF51735">
    <property type="entry name" value="NAD(P)-binding Rossmann-fold domains"/>
    <property type="match status" value="1"/>
</dbReference>
<keyword evidence="6" id="KW-1185">Reference proteome</keyword>
<dbReference type="PANTHER" id="PTHR42840:SF3">
    <property type="entry name" value="BINDING ROSSMANN FOLD OXIDOREDUCTASE, PUTATIVE (AFU_ORTHOLOGUE AFUA_2G10240)-RELATED"/>
    <property type="match status" value="1"/>
</dbReference>
<sequence length="313" mass="35025">MALGVLLLGKGSMGAIHQKVYASIPDVRCQVWPERITQPRNQLAQAFRDENVNIVDVCLPTHLHAEVAELALEYGKHVFIEKPVAREWSELERLHSAAQKAQVKVMVGHVLRYFPDYRLILERARAVGKAGMLLANRRAKRPQGSGDWFLNTRQSGGIILDLALHDIDFARLMFGPVACVFAQTAGLDETYALITLHHENQSVSQIEVSWMYTGGFHTHIEVQVDGHHWVHDNHESNPMVVHADESSVAAVEVPLTPFREDPWTRQFKDFIRCIQEDTKSPISLHDAGESLKVALAAIQSARNKAPISVSEVS</sequence>
<comment type="caution">
    <text evidence="5">The sequence shown here is derived from an EMBL/GenBank/DDBJ whole genome shotgun (WGS) entry which is preliminary data.</text>
</comment>
<dbReference type="Proteomes" id="UP001597079">
    <property type="component" value="Unassembled WGS sequence"/>
</dbReference>
<evidence type="ECO:0000313" key="6">
    <source>
        <dbReference type="Proteomes" id="UP001597079"/>
    </source>
</evidence>
<dbReference type="InterPro" id="IPR055170">
    <property type="entry name" value="GFO_IDH_MocA-like_dom"/>
</dbReference>
<dbReference type="Gene3D" id="3.40.50.720">
    <property type="entry name" value="NAD(P)-binding Rossmann-like Domain"/>
    <property type="match status" value="1"/>
</dbReference>
<dbReference type="EMBL" id="JBHUCX010000029">
    <property type="protein sequence ID" value="MFD1675540.1"/>
    <property type="molecule type" value="Genomic_DNA"/>
</dbReference>
<feature type="domain" description="GFO/IDH/MocA-like oxidoreductase" evidence="4">
    <location>
        <begin position="125"/>
        <end position="223"/>
    </location>
</feature>
<reference evidence="6" key="1">
    <citation type="journal article" date="2019" name="Int. J. Syst. Evol. Microbiol.">
        <title>The Global Catalogue of Microorganisms (GCM) 10K type strain sequencing project: providing services to taxonomists for standard genome sequencing and annotation.</title>
        <authorList>
            <consortium name="The Broad Institute Genomics Platform"/>
            <consortium name="The Broad Institute Genome Sequencing Center for Infectious Disease"/>
            <person name="Wu L."/>
            <person name="Ma J."/>
        </authorList>
    </citation>
    <scope>NUCLEOTIDE SEQUENCE [LARGE SCALE GENOMIC DNA]</scope>
    <source>
        <strain evidence="6">CGMCC 1.12286</strain>
    </source>
</reference>
<dbReference type="InterPro" id="IPR000683">
    <property type="entry name" value="Gfo/Idh/MocA-like_OxRdtase_N"/>
</dbReference>
<organism evidence="5 6">
    <name type="scientific">Alicyclobacillus fodiniaquatilis</name>
    <dbReference type="NCBI Taxonomy" id="1661150"/>
    <lineage>
        <taxon>Bacteria</taxon>
        <taxon>Bacillati</taxon>
        <taxon>Bacillota</taxon>
        <taxon>Bacilli</taxon>
        <taxon>Bacillales</taxon>
        <taxon>Alicyclobacillaceae</taxon>
        <taxon>Alicyclobacillus</taxon>
    </lineage>
</organism>
<evidence type="ECO:0000313" key="5">
    <source>
        <dbReference type="EMBL" id="MFD1675540.1"/>
    </source>
</evidence>
<name>A0ABW4JIG3_9BACL</name>
<gene>
    <name evidence="5" type="ORF">ACFSB2_12630</name>
</gene>
<evidence type="ECO:0000256" key="1">
    <source>
        <dbReference type="ARBA" id="ARBA00010928"/>
    </source>
</evidence>
<evidence type="ECO:0000256" key="2">
    <source>
        <dbReference type="ARBA" id="ARBA00023002"/>
    </source>
</evidence>
<dbReference type="Pfam" id="PF22725">
    <property type="entry name" value="GFO_IDH_MocA_C3"/>
    <property type="match status" value="1"/>
</dbReference>
<comment type="similarity">
    <text evidence="1">Belongs to the Gfo/Idh/MocA family.</text>
</comment>
<protein>
    <submittedName>
        <fullName evidence="5">Gfo/Idh/MocA family protein</fullName>
    </submittedName>
</protein>
<dbReference type="Gene3D" id="3.30.360.10">
    <property type="entry name" value="Dihydrodipicolinate Reductase, domain 2"/>
    <property type="match status" value="1"/>
</dbReference>
<proteinExistence type="inferred from homology"/>
<accession>A0ABW4JIG3</accession>
<dbReference type="RefSeq" id="WP_377943420.1">
    <property type="nucleotide sequence ID" value="NZ_JBHUCX010000029.1"/>
</dbReference>
<dbReference type="Pfam" id="PF01408">
    <property type="entry name" value="GFO_IDH_MocA"/>
    <property type="match status" value="1"/>
</dbReference>
<dbReference type="SUPFAM" id="SSF55347">
    <property type="entry name" value="Glyceraldehyde-3-phosphate dehydrogenase-like, C-terminal domain"/>
    <property type="match status" value="1"/>
</dbReference>